<sequence>MEASETKEMARPVNWQLARSMVEPIYAGQVLETGEPRLAHADGMAAILRGIRDDDELLAAAYLYSVQVFLKNSDEWIEKSFGTRVLGLCRQLQGLIRLSVQARSKNKEANAASQPEKLRRMLLAMCGDLRVVLLRLASRLQTLRWFAMHPNPEAEIYGAETLQLYSPLANRLGIWQLKWELEDLSLRFTRPEVYESIVKKLDATRSQRIAFVQDCVRKIRALLEKRGIRAEVSGRSKHIYSIWLKMERKHLPFERLFDLRALRIIVDTVAQCYEVLSIINESFSAISSEYDDYIAHPKPNGYRSLHTVVRASNGLPVEIQIRTREMHEFAELGFAAHWRYKEAGNSLGVNSAEEQKVVWLRQLLAWHSDVEPPKAPGVEDEHVYALTPMGRVVELDAGSTPVDFAYMVHTQLGHRCRGAKVNGVMVPLTHKIHTGDTVEIIAAKSGGPSRDWMNPELGFAAMPRTRGKVRAWFNAQQLQEQIERGRDKLDRELARLGRSTFKLELLAKTLGFESVEDLCTTFDKGEISTRAIEAAVAPSEKKAEEAPEPPLRSLQAKPRGRGAGGVLVVGVDSLLTQLARCCHPVPPDEIVGFVSRGRGVVVHRADCPNLKNLMEHSRERLIDVSWGKPPEDAVYPLEILVLARDRIGLIKDVTDIFIRLKINITHVNTQTVKNVARLRFGLEVTGTALLHQALKEILGVKGVISARRC</sequence>
<dbReference type="CDD" id="cd05399">
    <property type="entry name" value="NT_Rel-Spo_like"/>
    <property type="match status" value="1"/>
</dbReference>
<evidence type="ECO:0000256" key="1">
    <source>
        <dbReference type="ARBA" id="ARBA00019852"/>
    </source>
</evidence>
<dbReference type="RefSeq" id="WP_237980159.1">
    <property type="nucleotide sequence ID" value="NZ_JAKNCT010000012.1"/>
</dbReference>
<feature type="domain" description="ACT" evidence="7">
    <location>
        <begin position="638"/>
        <end position="709"/>
    </location>
</feature>
<dbReference type="InterPro" id="IPR045865">
    <property type="entry name" value="ACT-like_dom_sf"/>
</dbReference>
<evidence type="ECO:0000256" key="4">
    <source>
        <dbReference type="ARBA" id="ARBA00033308"/>
    </source>
</evidence>
<dbReference type="Pfam" id="PF13291">
    <property type="entry name" value="ACT_4"/>
    <property type="match status" value="1"/>
</dbReference>
<dbReference type="Pfam" id="PF02824">
    <property type="entry name" value="TGS"/>
    <property type="match status" value="1"/>
</dbReference>
<comment type="caution">
    <text evidence="9">The sequence shown here is derived from an EMBL/GenBank/DDBJ whole genome shotgun (WGS) entry which is preliminary data.</text>
</comment>
<dbReference type="InterPro" id="IPR002912">
    <property type="entry name" value="ACT_dom"/>
</dbReference>
<dbReference type="InterPro" id="IPR033655">
    <property type="entry name" value="TGS_RelA/SpoT"/>
</dbReference>
<dbReference type="Proteomes" id="UP001297600">
    <property type="component" value="Unassembled WGS sequence"/>
</dbReference>
<evidence type="ECO:0000259" key="7">
    <source>
        <dbReference type="PROSITE" id="PS51671"/>
    </source>
</evidence>
<dbReference type="Pfam" id="PF04607">
    <property type="entry name" value="RelA_SpoT"/>
    <property type="match status" value="1"/>
</dbReference>
<feature type="domain" description="TGS" evidence="8">
    <location>
        <begin position="379"/>
        <end position="442"/>
    </location>
</feature>
<comment type="similarity">
    <text evidence="5">Belongs to the relA/spoT family.</text>
</comment>
<evidence type="ECO:0000256" key="5">
    <source>
        <dbReference type="RuleBase" id="RU003847"/>
    </source>
</evidence>
<dbReference type="Gene3D" id="3.30.70.260">
    <property type="match status" value="1"/>
</dbReference>
<dbReference type="PROSITE" id="PS51671">
    <property type="entry name" value="ACT"/>
    <property type="match status" value="1"/>
</dbReference>
<dbReference type="InterPro" id="IPR004811">
    <property type="entry name" value="RelA/Spo_fam"/>
</dbReference>
<name>A0ABS9MSX4_9BURK</name>
<dbReference type="PROSITE" id="PS51880">
    <property type="entry name" value="TGS"/>
    <property type="match status" value="1"/>
</dbReference>
<accession>A0ABS9MSX4</accession>
<dbReference type="InterPro" id="IPR004095">
    <property type="entry name" value="TGS"/>
</dbReference>
<reference evidence="9 10" key="1">
    <citation type="submission" date="2022-02" db="EMBL/GenBank/DDBJ databases">
        <title>Mesosutterella porci, a novel member of the family Sutterellaceae from pig feces.</title>
        <authorList>
            <person name="Wylensek D."/>
            <person name="Clavel T."/>
        </authorList>
    </citation>
    <scope>NUCLEOTIDE SEQUENCE [LARGE SCALE GENOMIC DNA]</scope>
    <source>
        <strain evidence="10">oilRF-744-wt-GAM-9</strain>
    </source>
</reference>
<dbReference type="SUPFAM" id="SSF81301">
    <property type="entry name" value="Nucleotidyltransferase"/>
    <property type="match status" value="1"/>
</dbReference>
<dbReference type="Gene3D" id="3.30.460.10">
    <property type="entry name" value="Beta Polymerase, domain 2"/>
    <property type="match status" value="1"/>
</dbReference>
<dbReference type="InterPro" id="IPR007685">
    <property type="entry name" value="RelA_SpoT"/>
</dbReference>
<dbReference type="InterPro" id="IPR012675">
    <property type="entry name" value="Beta-grasp_dom_sf"/>
</dbReference>
<dbReference type="SUPFAM" id="SSF109604">
    <property type="entry name" value="HD-domain/PDEase-like"/>
    <property type="match status" value="1"/>
</dbReference>
<dbReference type="CDD" id="cd04876">
    <property type="entry name" value="ACT_RelA-SpoT"/>
    <property type="match status" value="1"/>
</dbReference>
<dbReference type="NCBIfam" id="TIGR00691">
    <property type="entry name" value="spoT_relA"/>
    <property type="match status" value="1"/>
</dbReference>
<dbReference type="PANTHER" id="PTHR21262">
    <property type="entry name" value="GUANOSINE-3',5'-BIS DIPHOSPHATE 3'-PYROPHOSPHOHYDROLASE"/>
    <property type="match status" value="1"/>
</dbReference>
<dbReference type="SUPFAM" id="SSF55021">
    <property type="entry name" value="ACT-like"/>
    <property type="match status" value="1"/>
</dbReference>
<evidence type="ECO:0000256" key="2">
    <source>
        <dbReference type="ARBA" id="ARBA00029754"/>
    </source>
</evidence>
<feature type="region of interest" description="Disordered" evidence="6">
    <location>
        <begin position="538"/>
        <end position="558"/>
    </location>
</feature>
<evidence type="ECO:0000259" key="8">
    <source>
        <dbReference type="PROSITE" id="PS51880"/>
    </source>
</evidence>
<dbReference type="InterPro" id="IPR012676">
    <property type="entry name" value="TGS-like"/>
</dbReference>
<keyword evidence="10" id="KW-1185">Reference proteome</keyword>
<dbReference type="SUPFAM" id="SSF81271">
    <property type="entry name" value="TGS-like"/>
    <property type="match status" value="1"/>
</dbReference>
<dbReference type="EMBL" id="JAKNCT010000012">
    <property type="protein sequence ID" value="MCG5031715.1"/>
    <property type="molecule type" value="Genomic_DNA"/>
</dbReference>
<dbReference type="SMART" id="SM00954">
    <property type="entry name" value="RelA_SpoT"/>
    <property type="match status" value="1"/>
</dbReference>
<dbReference type="PANTHER" id="PTHR21262:SF31">
    <property type="entry name" value="GTP PYROPHOSPHOKINASE"/>
    <property type="match status" value="1"/>
</dbReference>
<dbReference type="Gene3D" id="3.10.20.30">
    <property type="match status" value="1"/>
</dbReference>
<proteinExistence type="inferred from homology"/>
<protein>
    <recommendedName>
        <fullName evidence="1">GTP pyrophosphokinase</fullName>
    </recommendedName>
    <alternativeName>
        <fullName evidence="3">(p)ppGpp synthase</fullName>
    </alternativeName>
    <alternativeName>
        <fullName evidence="2">ATP:GTP 3'-pyrophosphotransferase</fullName>
    </alternativeName>
    <alternativeName>
        <fullName evidence="4">ppGpp synthase I</fullName>
    </alternativeName>
</protein>
<dbReference type="Pfam" id="PF13328">
    <property type="entry name" value="HD_4"/>
    <property type="match status" value="1"/>
</dbReference>
<comment type="function">
    <text evidence="5">In eubacteria ppGpp (guanosine 3'-diphosphate 5'-diphosphate) is a mediator of the stringent response that coordinates a variety of cellular activities in response to changes in nutritional abundance.</text>
</comment>
<evidence type="ECO:0000256" key="3">
    <source>
        <dbReference type="ARBA" id="ARBA00032407"/>
    </source>
</evidence>
<dbReference type="CDD" id="cd01668">
    <property type="entry name" value="TGS_RSH"/>
    <property type="match status" value="1"/>
</dbReference>
<evidence type="ECO:0000313" key="9">
    <source>
        <dbReference type="EMBL" id="MCG5031715.1"/>
    </source>
</evidence>
<evidence type="ECO:0000313" key="10">
    <source>
        <dbReference type="Proteomes" id="UP001297600"/>
    </source>
</evidence>
<gene>
    <name evidence="9" type="ORF">MAF45_09725</name>
</gene>
<dbReference type="InterPro" id="IPR043519">
    <property type="entry name" value="NT_sf"/>
</dbReference>
<evidence type="ECO:0000256" key="6">
    <source>
        <dbReference type="SAM" id="MobiDB-lite"/>
    </source>
</evidence>
<organism evidence="9 10">
    <name type="scientific">Mesosutterella porci</name>
    <dbReference type="NCBI Taxonomy" id="2915351"/>
    <lineage>
        <taxon>Bacteria</taxon>
        <taxon>Pseudomonadati</taxon>
        <taxon>Pseudomonadota</taxon>
        <taxon>Betaproteobacteria</taxon>
        <taxon>Burkholderiales</taxon>
        <taxon>Sutterellaceae</taxon>
        <taxon>Mesosutterella</taxon>
    </lineage>
</organism>
<dbReference type="Gene3D" id="1.10.3210.10">
    <property type="entry name" value="Hypothetical protein af1432"/>
    <property type="match status" value="1"/>
</dbReference>